<evidence type="ECO:0000313" key="8">
    <source>
        <dbReference type="EMBL" id="PJF46591.1"/>
    </source>
</evidence>
<evidence type="ECO:0000256" key="4">
    <source>
        <dbReference type="ARBA" id="ARBA00023014"/>
    </source>
</evidence>
<keyword evidence="1" id="KW-0949">S-adenosyl-L-methionine</keyword>
<reference evidence="8 9" key="1">
    <citation type="submission" date="2017-11" db="EMBL/GenBank/DDBJ databases">
        <title>Evolution of Phototrophy in the Chloroflexi Phylum Driven by Horizontal Gene Transfer.</title>
        <authorList>
            <person name="Ward L.M."/>
            <person name="Hemp J."/>
            <person name="Shih P.M."/>
            <person name="Mcglynn S.E."/>
            <person name="Fischer W."/>
        </authorList>
    </citation>
    <scope>NUCLEOTIDE SEQUENCE [LARGE SCALE GENOMIC DNA]</scope>
    <source>
        <strain evidence="8">JP3_7</strain>
    </source>
</reference>
<sequence length="380" mass="42216">MNTVEIEATNECNTRCLHCPHETITRPKGKMTWETFQVVADKVLAYGKTQAIDFAGMGEPTLNPHLPRFIAYFKGKIPTYITTNASALTPKNVERLIEAGLGTLIISYNGADAETYELMMGGLNFERAEKYIAHAVQLAQGRMRVVANVSVTRQTRPKLAEIRRRLNDLGIEKISFSLCHNRGGHLKGDGICDTPIPPRSIKQCDIFDYTLFVAWTGEVLACCHDLDGVGKIGNLVTQPLEDIVRYKEGLRGQGAIFPMCATCNDLYRFSGQANIAGTPVSEWVYALHADQSELANLYIAALRQRDALVEAQRAQTDQARSEAEQYKQQLAEVESRLAALEARAQRAEALVSAYEQGRFIRLVRTLKRATGQIVPRAEGQ</sequence>
<evidence type="ECO:0000256" key="3">
    <source>
        <dbReference type="ARBA" id="ARBA00023004"/>
    </source>
</evidence>
<evidence type="ECO:0008006" key="10">
    <source>
        <dbReference type="Google" id="ProtNLM"/>
    </source>
</evidence>
<dbReference type="InterPro" id="IPR013785">
    <property type="entry name" value="Aldolase_TIM"/>
</dbReference>
<dbReference type="GO" id="GO:0003824">
    <property type="term" value="F:catalytic activity"/>
    <property type="evidence" value="ECO:0007669"/>
    <property type="project" value="InterPro"/>
</dbReference>
<feature type="domain" description="4Fe4S-binding SPASM" evidence="7">
    <location>
        <begin position="204"/>
        <end position="264"/>
    </location>
</feature>
<keyword evidence="5" id="KW-0175">Coiled coil</keyword>
<evidence type="ECO:0000259" key="6">
    <source>
        <dbReference type="Pfam" id="PF04055"/>
    </source>
</evidence>
<dbReference type="InterPro" id="IPR023885">
    <property type="entry name" value="4Fe4S-binding_SPASM_dom"/>
</dbReference>
<evidence type="ECO:0000256" key="2">
    <source>
        <dbReference type="ARBA" id="ARBA00022723"/>
    </source>
</evidence>
<feature type="coiled-coil region" evidence="5">
    <location>
        <begin position="309"/>
        <end position="357"/>
    </location>
</feature>
<dbReference type="Pfam" id="PF04055">
    <property type="entry name" value="Radical_SAM"/>
    <property type="match status" value="1"/>
</dbReference>
<comment type="caution">
    <text evidence="8">The sequence shown here is derived from an EMBL/GenBank/DDBJ whole genome shotgun (WGS) entry which is preliminary data.</text>
</comment>
<dbReference type="CDD" id="cd01335">
    <property type="entry name" value="Radical_SAM"/>
    <property type="match status" value="1"/>
</dbReference>
<dbReference type="GO" id="GO:0046872">
    <property type="term" value="F:metal ion binding"/>
    <property type="evidence" value="ECO:0007669"/>
    <property type="project" value="UniProtKB-KW"/>
</dbReference>
<accession>A0A2M8Q9X0</accession>
<evidence type="ECO:0000313" key="9">
    <source>
        <dbReference type="Proteomes" id="UP000230790"/>
    </source>
</evidence>
<feature type="domain" description="Radical SAM core" evidence="6">
    <location>
        <begin position="7"/>
        <end position="138"/>
    </location>
</feature>
<organism evidence="8 9">
    <name type="scientific">Candidatus Thermofonsia Clade 3 bacterium</name>
    <dbReference type="NCBI Taxonomy" id="2364212"/>
    <lineage>
        <taxon>Bacteria</taxon>
        <taxon>Bacillati</taxon>
        <taxon>Chloroflexota</taxon>
        <taxon>Candidatus Thermofontia</taxon>
        <taxon>Candidatus Thermofonsia Clade 3</taxon>
    </lineage>
</organism>
<gene>
    <name evidence="8" type="ORF">CUN48_13005</name>
</gene>
<keyword evidence="4" id="KW-0411">Iron-sulfur</keyword>
<dbReference type="PANTHER" id="PTHR11228:SF7">
    <property type="entry name" value="PQQA PEPTIDE CYCLASE"/>
    <property type="match status" value="1"/>
</dbReference>
<evidence type="ECO:0000256" key="5">
    <source>
        <dbReference type="SAM" id="Coils"/>
    </source>
</evidence>
<dbReference type="EMBL" id="PGTN01000129">
    <property type="protein sequence ID" value="PJF46591.1"/>
    <property type="molecule type" value="Genomic_DNA"/>
</dbReference>
<dbReference type="Proteomes" id="UP000230790">
    <property type="component" value="Unassembled WGS sequence"/>
</dbReference>
<dbReference type="CDD" id="cd21109">
    <property type="entry name" value="SPASM"/>
    <property type="match status" value="1"/>
</dbReference>
<dbReference type="InterPro" id="IPR050377">
    <property type="entry name" value="Radical_SAM_PqqE_MftC-like"/>
</dbReference>
<protein>
    <recommendedName>
        <fullName evidence="10">Radical SAM core domain-containing protein</fullName>
    </recommendedName>
</protein>
<dbReference type="Pfam" id="PF13186">
    <property type="entry name" value="SPASM"/>
    <property type="match status" value="1"/>
</dbReference>
<proteinExistence type="predicted"/>
<dbReference type="PANTHER" id="PTHR11228">
    <property type="entry name" value="RADICAL SAM DOMAIN PROTEIN"/>
    <property type="match status" value="1"/>
</dbReference>
<dbReference type="InterPro" id="IPR058240">
    <property type="entry name" value="rSAM_sf"/>
</dbReference>
<evidence type="ECO:0000256" key="1">
    <source>
        <dbReference type="ARBA" id="ARBA00022691"/>
    </source>
</evidence>
<keyword evidence="3" id="KW-0408">Iron</keyword>
<dbReference type="SFLD" id="SFLDG01067">
    <property type="entry name" value="SPASM/twitch_domain_containing"/>
    <property type="match status" value="1"/>
</dbReference>
<evidence type="ECO:0000259" key="7">
    <source>
        <dbReference type="Pfam" id="PF13186"/>
    </source>
</evidence>
<keyword evidence="2" id="KW-0479">Metal-binding</keyword>
<dbReference type="GO" id="GO:0051536">
    <property type="term" value="F:iron-sulfur cluster binding"/>
    <property type="evidence" value="ECO:0007669"/>
    <property type="project" value="UniProtKB-KW"/>
</dbReference>
<name>A0A2M8Q9X0_9CHLR</name>
<dbReference type="InterPro" id="IPR007197">
    <property type="entry name" value="rSAM"/>
</dbReference>
<dbReference type="SFLD" id="SFLDS00029">
    <property type="entry name" value="Radical_SAM"/>
    <property type="match status" value="1"/>
</dbReference>
<dbReference type="Gene3D" id="3.20.20.70">
    <property type="entry name" value="Aldolase class I"/>
    <property type="match status" value="1"/>
</dbReference>
<dbReference type="SUPFAM" id="SSF102114">
    <property type="entry name" value="Radical SAM enzymes"/>
    <property type="match status" value="1"/>
</dbReference>
<dbReference type="AlphaFoldDB" id="A0A2M8Q9X0"/>